<name>A0A381S2Z6_9ZZZZ</name>
<organism evidence="2">
    <name type="scientific">marine metagenome</name>
    <dbReference type="NCBI Taxonomy" id="408172"/>
    <lineage>
        <taxon>unclassified sequences</taxon>
        <taxon>metagenomes</taxon>
        <taxon>ecological metagenomes</taxon>
    </lineage>
</organism>
<feature type="transmembrane region" description="Helical" evidence="1">
    <location>
        <begin position="71"/>
        <end position="92"/>
    </location>
</feature>
<evidence type="ECO:0000313" key="2">
    <source>
        <dbReference type="EMBL" id="SUZ97809.1"/>
    </source>
</evidence>
<reference evidence="2" key="1">
    <citation type="submission" date="2018-05" db="EMBL/GenBank/DDBJ databases">
        <authorList>
            <person name="Lanie J.A."/>
            <person name="Ng W.-L."/>
            <person name="Kazmierczak K.M."/>
            <person name="Andrzejewski T.M."/>
            <person name="Davidsen T.M."/>
            <person name="Wayne K.J."/>
            <person name="Tettelin H."/>
            <person name="Glass J.I."/>
            <person name="Rusch D."/>
            <person name="Podicherti R."/>
            <person name="Tsui H.-C.T."/>
            <person name="Winkler M.E."/>
        </authorList>
    </citation>
    <scope>NUCLEOTIDE SEQUENCE</scope>
</reference>
<accession>A0A381S2Z6</accession>
<protein>
    <submittedName>
        <fullName evidence="2">Uncharacterized protein</fullName>
    </submittedName>
</protein>
<dbReference type="EMBL" id="UINC01002543">
    <property type="protein sequence ID" value="SUZ97809.1"/>
    <property type="molecule type" value="Genomic_DNA"/>
</dbReference>
<keyword evidence="1" id="KW-0472">Membrane</keyword>
<keyword evidence="1" id="KW-0812">Transmembrane</keyword>
<feature type="transmembrane region" description="Helical" evidence="1">
    <location>
        <begin position="39"/>
        <end position="65"/>
    </location>
</feature>
<feature type="transmembrane region" description="Helical" evidence="1">
    <location>
        <begin position="12"/>
        <end position="32"/>
    </location>
</feature>
<dbReference type="AlphaFoldDB" id="A0A381S2Z6"/>
<gene>
    <name evidence="2" type="ORF">METZ01_LOCUS50663</name>
</gene>
<keyword evidence="1" id="KW-1133">Transmembrane helix</keyword>
<evidence type="ECO:0000256" key="1">
    <source>
        <dbReference type="SAM" id="Phobius"/>
    </source>
</evidence>
<sequence>MKLGQFIKSNPKTILTLLGIGISVYLMLAFNLDVRAITIITLLLGFITNVFVGLTTLVGLVPIIGPLIVKVFTIPFFWLLNGMGYFTSAYAIKKGYGRDIMSHRLITITLLTGIVLGYILGHLIPVR</sequence>
<feature type="transmembrane region" description="Helical" evidence="1">
    <location>
        <begin position="104"/>
        <end position="124"/>
    </location>
</feature>
<proteinExistence type="predicted"/>